<organism evidence="2 3">
    <name type="scientific">Actibacterium lipolyticum</name>
    <dbReference type="NCBI Taxonomy" id="1524263"/>
    <lineage>
        <taxon>Bacteria</taxon>
        <taxon>Pseudomonadati</taxon>
        <taxon>Pseudomonadota</taxon>
        <taxon>Alphaproteobacteria</taxon>
        <taxon>Rhodobacterales</taxon>
        <taxon>Roseobacteraceae</taxon>
        <taxon>Actibacterium</taxon>
    </lineage>
</organism>
<feature type="transmembrane region" description="Helical" evidence="1">
    <location>
        <begin position="65"/>
        <end position="86"/>
    </location>
</feature>
<sequence>MPTAARLIAAICFAAVAYFASDSFKVLLPEGTKTDMFSEINALIGAIIGWRVMGRVAGHGYRDAINSGLQTSATMVFYVMLFHSVAQMLKNSTRLNYDGPMEAIVGIFELAVEYGAMMVTSAEVMIIVIVGGILAAWMTEWVAARWS</sequence>
<evidence type="ECO:0000313" key="3">
    <source>
        <dbReference type="Proteomes" id="UP000202922"/>
    </source>
</evidence>
<reference evidence="3" key="1">
    <citation type="submission" date="2017-05" db="EMBL/GenBank/DDBJ databases">
        <authorList>
            <person name="Rodrigo-Torres L."/>
            <person name="Arahal R. D."/>
            <person name="Lucena T."/>
        </authorList>
    </citation>
    <scope>NUCLEOTIDE SEQUENCE [LARGE SCALE GENOMIC DNA]</scope>
    <source>
        <strain evidence="3">CECT 8621</strain>
    </source>
</reference>
<dbReference type="OrthoDB" id="7869508at2"/>
<dbReference type="AlphaFoldDB" id="A0A238JY92"/>
<accession>A0A238JY92</accession>
<dbReference type="EMBL" id="FXYE01000001">
    <property type="protein sequence ID" value="SMX34676.1"/>
    <property type="molecule type" value="Genomic_DNA"/>
</dbReference>
<dbReference type="NCBIfam" id="NF033773">
    <property type="entry name" value="tellur_TrgA"/>
    <property type="match status" value="1"/>
</dbReference>
<dbReference type="RefSeq" id="WP_093966541.1">
    <property type="nucleotide sequence ID" value="NZ_FXYE01000001.1"/>
</dbReference>
<gene>
    <name evidence="2" type="ORF">COL8621_01432</name>
</gene>
<keyword evidence="3" id="KW-1185">Reference proteome</keyword>
<evidence type="ECO:0008006" key="4">
    <source>
        <dbReference type="Google" id="ProtNLM"/>
    </source>
</evidence>
<proteinExistence type="predicted"/>
<feature type="transmembrane region" description="Helical" evidence="1">
    <location>
        <begin position="37"/>
        <end position="53"/>
    </location>
</feature>
<dbReference type="InterPro" id="IPR047784">
    <property type="entry name" value="TrgA"/>
</dbReference>
<protein>
    <recommendedName>
        <fullName evidence="4">Tellurium resistance protein</fullName>
    </recommendedName>
</protein>
<keyword evidence="1" id="KW-0812">Transmembrane</keyword>
<keyword evidence="1" id="KW-0472">Membrane</keyword>
<evidence type="ECO:0000256" key="1">
    <source>
        <dbReference type="SAM" id="Phobius"/>
    </source>
</evidence>
<feature type="transmembrane region" description="Helical" evidence="1">
    <location>
        <begin position="124"/>
        <end position="144"/>
    </location>
</feature>
<dbReference type="Proteomes" id="UP000202922">
    <property type="component" value="Unassembled WGS sequence"/>
</dbReference>
<evidence type="ECO:0000313" key="2">
    <source>
        <dbReference type="EMBL" id="SMX34676.1"/>
    </source>
</evidence>
<name>A0A238JY92_9RHOB</name>
<keyword evidence="1" id="KW-1133">Transmembrane helix</keyword>